<dbReference type="RefSeq" id="WP_344224960.1">
    <property type="nucleotide sequence ID" value="NZ_BAAAQA010000020.1"/>
</dbReference>
<protein>
    <submittedName>
        <fullName evidence="2">Uncharacterized protein</fullName>
    </submittedName>
</protein>
<dbReference type="EMBL" id="BAAAQA010000020">
    <property type="protein sequence ID" value="GAA2119670.1"/>
    <property type="molecule type" value="Genomic_DNA"/>
</dbReference>
<organism evidence="2 3">
    <name type="scientific">Kocuria atrinae</name>
    <dbReference type="NCBI Taxonomy" id="592377"/>
    <lineage>
        <taxon>Bacteria</taxon>
        <taxon>Bacillati</taxon>
        <taxon>Actinomycetota</taxon>
        <taxon>Actinomycetes</taxon>
        <taxon>Micrococcales</taxon>
        <taxon>Micrococcaceae</taxon>
        <taxon>Kocuria</taxon>
    </lineage>
</organism>
<sequence length="146" mass="14854">MSSLIAPSGSGSPGSGVHEPAGPSPAGVAGLVHERIVMLAVTYERTADELLALAAVLAGAQSPEWKGQAAQSYRTRLDEVMADIRRVAHGYRNVAAELRMGASGLSAQLGAVEQFLDLGALGASVLGVLAQAGQPVPHHGLAGLLR</sequence>
<keyword evidence="3" id="KW-1185">Reference proteome</keyword>
<dbReference type="InterPro" id="IPR036689">
    <property type="entry name" value="ESAT-6-like_sf"/>
</dbReference>
<name>A0ABP5JSQ2_9MICC</name>
<comment type="caution">
    <text evidence="2">The sequence shown here is derived from an EMBL/GenBank/DDBJ whole genome shotgun (WGS) entry which is preliminary data.</text>
</comment>
<reference evidence="3" key="1">
    <citation type="journal article" date="2019" name="Int. J. Syst. Evol. Microbiol.">
        <title>The Global Catalogue of Microorganisms (GCM) 10K type strain sequencing project: providing services to taxonomists for standard genome sequencing and annotation.</title>
        <authorList>
            <consortium name="The Broad Institute Genomics Platform"/>
            <consortium name="The Broad Institute Genome Sequencing Center for Infectious Disease"/>
            <person name="Wu L."/>
            <person name="Ma J."/>
        </authorList>
    </citation>
    <scope>NUCLEOTIDE SEQUENCE [LARGE SCALE GENOMIC DNA]</scope>
    <source>
        <strain evidence="3">JCM 15914</strain>
    </source>
</reference>
<feature type="region of interest" description="Disordered" evidence="1">
    <location>
        <begin position="1"/>
        <end position="25"/>
    </location>
</feature>
<dbReference type="Proteomes" id="UP001500166">
    <property type="component" value="Unassembled WGS sequence"/>
</dbReference>
<evidence type="ECO:0000313" key="2">
    <source>
        <dbReference type="EMBL" id="GAA2119670.1"/>
    </source>
</evidence>
<gene>
    <name evidence="2" type="ORF">GCM10009824_20780</name>
</gene>
<proteinExistence type="predicted"/>
<evidence type="ECO:0000313" key="3">
    <source>
        <dbReference type="Proteomes" id="UP001500166"/>
    </source>
</evidence>
<accession>A0ABP5JSQ2</accession>
<dbReference type="SUPFAM" id="SSF140453">
    <property type="entry name" value="EsxAB dimer-like"/>
    <property type="match status" value="1"/>
</dbReference>
<evidence type="ECO:0000256" key="1">
    <source>
        <dbReference type="SAM" id="MobiDB-lite"/>
    </source>
</evidence>
<dbReference type="Gene3D" id="1.10.287.1060">
    <property type="entry name" value="ESAT-6-like"/>
    <property type="match status" value="1"/>
</dbReference>